<evidence type="ECO:0000313" key="1">
    <source>
        <dbReference type="EMBL" id="KKN22848.1"/>
    </source>
</evidence>
<dbReference type="AlphaFoldDB" id="A0A0F9S0I4"/>
<gene>
    <name evidence="1" type="ORF">LCGC14_0911140</name>
</gene>
<dbReference type="EMBL" id="LAZR01003026">
    <property type="protein sequence ID" value="KKN22848.1"/>
    <property type="molecule type" value="Genomic_DNA"/>
</dbReference>
<name>A0A0F9S0I4_9ZZZZ</name>
<comment type="caution">
    <text evidence="1">The sequence shown here is derived from an EMBL/GenBank/DDBJ whole genome shotgun (WGS) entry which is preliminary data.</text>
</comment>
<accession>A0A0F9S0I4</accession>
<proteinExistence type="predicted"/>
<protein>
    <submittedName>
        <fullName evidence="1">Uncharacterized protein</fullName>
    </submittedName>
</protein>
<reference evidence="1" key="1">
    <citation type="journal article" date="2015" name="Nature">
        <title>Complex archaea that bridge the gap between prokaryotes and eukaryotes.</title>
        <authorList>
            <person name="Spang A."/>
            <person name="Saw J.H."/>
            <person name="Jorgensen S.L."/>
            <person name="Zaremba-Niedzwiedzka K."/>
            <person name="Martijn J."/>
            <person name="Lind A.E."/>
            <person name="van Eijk R."/>
            <person name="Schleper C."/>
            <person name="Guy L."/>
            <person name="Ettema T.J."/>
        </authorList>
    </citation>
    <scope>NUCLEOTIDE SEQUENCE</scope>
</reference>
<organism evidence="1">
    <name type="scientific">marine sediment metagenome</name>
    <dbReference type="NCBI Taxonomy" id="412755"/>
    <lineage>
        <taxon>unclassified sequences</taxon>
        <taxon>metagenomes</taxon>
        <taxon>ecological metagenomes</taxon>
    </lineage>
</organism>
<sequence>MEKDLQIKGMITDLTSKVGRKGNRFCVFTVRMPTSADMIKTMVGLQGKSVLMTIVPIQEELFTEDE</sequence>